<dbReference type="OrthoDB" id="5083175at2"/>
<gene>
    <name evidence="1" type="ORF">RN51_00159</name>
</gene>
<dbReference type="Proteomes" id="UP000033725">
    <property type="component" value="Unassembled WGS sequence"/>
</dbReference>
<proteinExistence type="predicted"/>
<reference evidence="1 2" key="1">
    <citation type="submission" date="2015-02" db="EMBL/GenBank/DDBJ databases">
        <title>Draft genome sequences of ten Microbacterium spp. with emphasis on heavy metal contaminated environments.</title>
        <authorList>
            <person name="Corretto E."/>
        </authorList>
    </citation>
    <scope>NUCLEOTIDE SEQUENCE [LARGE SCALE GENOMIC DNA]</scope>
    <source>
        <strain evidence="1 2">BEL163</strain>
    </source>
</reference>
<dbReference type="RefSeq" id="WP_045262150.1">
    <property type="nucleotide sequence ID" value="NZ_JYIV01000010.1"/>
</dbReference>
<protein>
    <submittedName>
        <fullName evidence="1">Uncharacterized protein</fullName>
    </submittedName>
</protein>
<evidence type="ECO:0000313" key="1">
    <source>
        <dbReference type="EMBL" id="KJL26517.1"/>
    </source>
</evidence>
<comment type="caution">
    <text evidence="1">The sequence shown here is derived from an EMBL/GenBank/DDBJ whole genome shotgun (WGS) entry which is preliminary data.</text>
</comment>
<organism evidence="1 2">
    <name type="scientific">Microbacterium oxydans</name>
    <dbReference type="NCBI Taxonomy" id="82380"/>
    <lineage>
        <taxon>Bacteria</taxon>
        <taxon>Bacillati</taxon>
        <taxon>Actinomycetota</taxon>
        <taxon>Actinomycetes</taxon>
        <taxon>Micrococcales</taxon>
        <taxon>Microbacteriaceae</taxon>
        <taxon>Microbacterium</taxon>
    </lineage>
</organism>
<dbReference type="EMBL" id="JYIV01000010">
    <property type="protein sequence ID" value="KJL26517.1"/>
    <property type="molecule type" value="Genomic_DNA"/>
</dbReference>
<accession>A0A0F0L038</accession>
<dbReference type="PATRIC" id="fig|82380.10.peg.157"/>
<evidence type="ECO:0000313" key="2">
    <source>
        <dbReference type="Proteomes" id="UP000033725"/>
    </source>
</evidence>
<name>A0A0F0L038_9MICO</name>
<dbReference type="AlphaFoldDB" id="A0A0F0L038"/>
<sequence>MTVADPIDTTSAAFLDIICADPDWVRAEFTQVVSYLMTVSTTTALSPSQASEVPADSRWSGRLTGTAEDSFHHVIRERVRAPPQVWPHGPRS</sequence>